<comment type="caution">
    <text evidence="2">The sequence shown here is derived from an EMBL/GenBank/DDBJ whole genome shotgun (WGS) entry which is preliminary data.</text>
</comment>
<keyword evidence="1" id="KW-0472">Membrane</keyword>
<keyword evidence="1" id="KW-1133">Transmembrane helix</keyword>
<dbReference type="AlphaFoldDB" id="A0A9P5XID0"/>
<proteinExistence type="predicted"/>
<organism evidence="2 3">
    <name type="scientific">Macrolepiota fuliginosa MF-IS2</name>
    <dbReference type="NCBI Taxonomy" id="1400762"/>
    <lineage>
        <taxon>Eukaryota</taxon>
        <taxon>Fungi</taxon>
        <taxon>Dikarya</taxon>
        <taxon>Basidiomycota</taxon>
        <taxon>Agaricomycotina</taxon>
        <taxon>Agaricomycetes</taxon>
        <taxon>Agaricomycetidae</taxon>
        <taxon>Agaricales</taxon>
        <taxon>Agaricineae</taxon>
        <taxon>Agaricaceae</taxon>
        <taxon>Macrolepiota</taxon>
    </lineage>
</organism>
<protein>
    <submittedName>
        <fullName evidence="2">Uncharacterized protein</fullName>
    </submittedName>
</protein>
<gene>
    <name evidence="2" type="ORF">P691DRAFT_787087</name>
</gene>
<keyword evidence="1" id="KW-0812">Transmembrane</keyword>
<dbReference type="EMBL" id="MU151085">
    <property type="protein sequence ID" value="KAF9451438.1"/>
    <property type="molecule type" value="Genomic_DNA"/>
</dbReference>
<sequence length="116" mass="13310">MARPWFVTWAGVQRKRVGWWVFNKAKVETKAQHGTDKVEAGDLDKKEVSNFQPSDDAAWTRIQIFAPRSRHSSGCGCRAEFFRLVHLRSEAEVDMEVVVVAAVMWVCLVWWRAFGG</sequence>
<evidence type="ECO:0000256" key="1">
    <source>
        <dbReference type="SAM" id="Phobius"/>
    </source>
</evidence>
<evidence type="ECO:0000313" key="2">
    <source>
        <dbReference type="EMBL" id="KAF9451438.1"/>
    </source>
</evidence>
<keyword evidence="3" id="KW-1185">Reference proteome</keyword>
<reference evidence="2" key="1">
    <citation type="submission" date="2020-11" db="EMBL/GenBank/DDBJ databases">
        <authorList>
            <consortium name="DOE Joint Genome Institute"/>
            <person name="Ahrendt S."/>
            <person name="Riley R."/>
            <person name="Andreopoulos W."/>
            <person name="Labutti K."/>
            <person name="Pangilinan J."/>
            <person name="Ruiz-Duenas F.J."/>
            <person name="Barrasa J.M."/>
            <person name="Sanchez-Garcia M."/>
            <person name="Camarero S."/>
            <person name="Miyauchi S."/>
            <person name="Serrano A."/>
            <person name="Linde D."/>
            <person name="Babiker R."/>
            <person name="Drula E."/>
            <person name="Ayuso-Fernandez I."/>
            <person name="Pacheco R."/>
            <person name="Padilla G."/>
            <person name="Ferreira P."/>
            <person name="Barriuso J."/>
            <person name="Kellner H."/>
            <person name="Castanera R."/>
            <person name="Alfaro M."/>
            <person name="Ramirez L."/>
            <person name="Pisabarro A.G."/>
            <person name="Kuo A."/>
            <person name="Tritt A."/>
            <person name="Lipzen A."/>
            <person name="He G."/>
            <person name="Yan M."/>
            <person name="Ng V."/>
            <person name="Cullen D."/>
            <person name="Martin F."/>
            <person name="Rosso M.-N."/>
            <person name="Henrissat B."/>
            <person name="Hibbett D."/>
            <person name="Martinez A.T."/>
            <person name="Grigoriev I.V."/>
        </authorList>
    </citation>
    <scope>NUCLEOTIDE SEQUENCE</scope>
    <source>
        <strain evidence="2">MF-IS2</strain>
    </source>
</reference>
<accession>A0A9P5XID0</accession>
<name>A0A9P5XID0_9AGAR</name>
<feature type="transmembrane region" description="Helical" evidence="1">
    <location>
        <begin position="93"/>
        <end position="113"/>
    </location>
</feature>
<evidence type="ECO:0000313" key="3">
    <source>
        <dbReference type="Proteomes" id="UP000807342"/>
    </source>
</evidence>
<dbReference type="Proteomes" id="UP000807342">
    <property type="component" value="Unassembled WGS sequence"/>
</dbReference>